<comment type="caution">
    <text evidence="2">The sequence shown here is derived from an EMBL/GenBank/DDBJ whole genome shotgun (WGS) entry which is preliminary data.</text>
</comment>
<feature type="domain" description="Tf2-1-like SH3-like" evidence="1">
    <location>
        <begin position="143"/>
        <end position="195"/>
    </location>
</feature>
<accession>A0A6L2M4M3</accession>
<dbReference type="GO" id="GO:0003964">
    <property type="term" value="F:RNA-directed DNA polymerase activity"/>
    <property type="evidence" value="ECO:0007669"/>
    <property type="project" value="UniProtKB-KW"/>
</dbReference>
<dbReference type="Pfam" id="PF24626">
    <property type="entry name" value="SH3_Tf2-1"/>
    <property type="match status" value="1"/>
</dbReference>
<dbReference type="InterPro" id="IPR056924">
    <property type="entry name" value="SH3_Tf2-1"/>
</dbReference>
<reference evidence="2" key="1">
    <citation type="journal article" date="2019" name="Sci. Rep.">
        <title>Draft genome of Tanacetum cinerariifolium, the natural source of mosquito coil.</title>
        <authorList>
            <person name="Yamashiro T."/>
            <person name="Shiraishi A."/>
            <person name="Satake H."/>
            <person name="Nakayama K."/>
        </authorList>
    </citation>
    <scope>NUCLEOTIDE SEQUENCE</scope>
</reference>
<evidence type="ECO:0000313" key="2">
    <source>
        <dbReference type="EMBL" id="GEU68963.1"/>
    </source>
</evidence>
<keyword evidence="2" id="KW-0808">Transferase</keyword>
<dbReference type="AlphaFoldDB" id="A0A6L2M4M3"/>
<dbReference type="Pfam" id="PF08284">
    <property type="entry name" value="RVP_2"/>
    <property type="match status" value="1"/>
</dbReference>
<gene>
    <name evidence="2" type="ORF">Tci_040941</name>
</gene>
<organism evidence="2">
    <name type="scientific">Tanacetum cinerariifolium</name>
    <name type="common">Dalmatian daisy</name>
    <name type="synonym">Chrysanthemum cinerariifolium</name>
    <dbReference type="NCBI Taxonomy" id="118510"/>
    <lineage>
        <taxon>Eukaryota</taxon>
        <taxon>Viridiplantae</taxon>
        <taxon>Streptophyta</taxon>
        <taxon>Embryophyta</taxon>
        <taxon>Tracheophyta</taxon>
        <taxon>Spermatophyta</taxon>
        <taxon>Magnoliopsida</taxon>
        <taxon>eudicotyledons</taxon>
        <taxon>Gunneridae</taxon>
        <taxon>Pentapetalae</taxon>
        <taxon>asterids</taxon>
        <taxon>campanulids</taxon>
        <taxon>Asterales</taxon>
        <taxon>Asteraceae</taxon>
        <taxon>Asteroideae</taxon>
        <taxon>Anthemideae</taxon>
        <taxon>Anthemidinae</taxon>
        <taxon>Tanacetum</taxon>
    </lineage>
</organism>
<dbReference type="PANTHER" id="PTHR46148">
    <property type="entry name" value="CHROMO DOMAIN-CONTAINING PROTEIN"/>
    <property type="match status" value="1"/>
</dbReference>
<dbReference type="SUPFAM" id="SSF56672">
    <property type="entry name" value="DNA/RNA polymerases"/>
    <property type="match status" value="1"/>
</dbReference>
<name>A0A6L2M4M3_TANCI</name>
<sequence>MLLLQLRTVDILETIHFVRDVSYIIQDIAQSGVESATSFDVVIGMDWLSKYHAKIICDEKVVHIAIEDGTLIIRAQVMENKLDEKRLENILVVREFPDVFPEEGEDQEMAFQILKQKLCEAPILALPEGNDDFVVYCDASIQGIIRFEKREKLNPRYIGPFKILKRIGLVGYTLELPEELSNVHNTFHVSNLKKCLSDESLIIPMKELKLDEKLNFMEQPIEIMDREIKQLRQSRIPIIKVRWNSKRGPEYTWEREDEIRAKYPHLFPNISLSSS</sequence>
<keyword evidence="2" id="KW-0548">Nucleotidyltransferase</keyword>
<keyword evidence="2" id="KW-0695">RNA-directed DNA polymerase</keyword>
<dbReference type="EMBL" id="BKCJ010005847">
    <property type="protein sequence ID" value="GEU68963.1"/>
    <property type="molecule type" value="Genomic_DNA"/>
</dbReference>
<protein>
    <submittedName>
        <fullName evidence="2">Putative reverse transcriptase domain-containing protein</fullName>
    </submittedName>
</protein>
<dbReference type="PANTHER" id="PTHR46148:SF59">
    <property type="entry name" value="NUCLEOTIDYLTRANSFERASE, RIBONUCLEASE H"/>
    <property type="match status" value="1"/>
</dbReference>
<dbReference type="InterPro" id="IPR043502">
    <property type="entry name" value="DNA/RNA_pol_sf"/>
</dbReference>
<proteinExistence type="predicted"/>
<evidence type="ECO:0000259" key="1">
    <source>
        <dbReference type="Pfam" id="PF24626"/>
    </source>
</evidence>